<dbReference type="EMBL" id="CM004475">
    <property type="protein sequence ID" value="OCT79142.1"/>
    <property type="molecule type" value="Genomic_DNA"/>
</dbReference>
<protein>
    <submittedName>
        <fullName evidence="1">Uncharacterized protein</fullName>
    </submittedName>
</protein>
<name>A0A974HIC1_XENLA</name>
<organism evidence="1 2">
    <name type="scientific">Xenopus laevis</name>
    <name type="common">African clawed frog</name>
    <dbReference type="NCBI Taxonomy" id="8355"/>
    <lineage>
        <taxon>Eukaryota</taxon>
        <taxon>Metazoa</taxon>
        <taxon>Chordata</taxon>
        <taxon>Craniata</taxon>
        <taxon>Vertebrata</taxon>
        <taxon>Euteleostomi</taxon>
        <taxon>Amphibia</taxon>
        <taxon>Batrachia</taxon>
        <taxon>Anura</taxon>
        <taxon>Pipoidea</taxon>
        <taxon>Pipidae</taxon>
        <taxon>Xenopodinae</taxon>
        <taxon>Xenopus</taxon>
        <taxon>Xenopus</taxon>
    </lineage>
</organism>
<gene>
    <name evidence="1" type="ORF">XELAEV_18030240mg</name>
</gene>
<dbReference type="AlphaFoldDB" id="A0A974HIC1"/>
<sequence length="72" mass="8530">MVPIVTVDNNKGVYSRERWWHRGCWVLFSTGGCSIRSDFGCWGLMREETSNFLLQNRIFPMTWLLQETNINM</sequence>
<accession>A0A974HIC1</accession>
<dbReference type="Proteomes" id="UP000694892">
    <property type="component" value="Chromosome 5S"/>
</dbReference>
<evidence type="ECO:0000313" key="1">
    <source>
        <dbReference type="EMBL" id="OCT79142.1"/>
    </source>
</evidence>
<evidence type="ECO:0000313" key="2">
    <source>
        <dbReference type="Proteomes" id="UP000694892"/>
    </source>
</evidence>
<reference evidence="2" key="1">
    <citation type="journal article" date="2016" name="Nature">
        <title>Genome evolution in the allotetraploid frog Xenopus laevis.</title>
        <authorList>
            <person name="Session A.M."/>
            <person name="Uno Y."/>
            <person name="Kwon T."/>
            <person name="Chapman J.A."/>
            <person name="Toyoda A."/>
            <person name="Takahashi S."/>
            <person name="Fukui A."/>
            <person name="Hikosaka A."/>
            <person name="Suzuki A."/>
            <person name="Kondo M."/>
            <person name="van Heeringen S.J."/>
            <person name="Quigley I."/>
            <person name="Heinz S."/>
            <person name="Ogino H."/>
            <person name="Ochi H."/>
            <person name="Hellsten U."/>
            <person name="Lyons J.B."/>
            <person name="Simakov O."/>
            <person name="Putnam N."/>
            <person name="Stites J."/>
            <person name="Kuroki Y."/>
            <person name="Tanaka T."/>
            <person name="Michiue T."/>
            <person name="Watanabe M."/>
            <person name="Bogdanovic O."/>
            <person name="Lister R."/>
            <person name="Georgiou G."/>
            <person name="Paranjpe S.S."/>
            <person name="van Kruijsbergen I."/>
            <person name="Shu S."/>
            <person name="Carlson J."/>
            <person name="Kinoshita T."/>
            <person name="Ohta Y."/>
            <person name="Mawaribuchi S."/>
            <person name="Jenkins J."/>
            <person name="Grimwood J."/>
            <person name="Schmutz J."/>
            <person name="Mitros T."/>
            <person name="Mozaffari S.V."/>
            <person name="Suzuki Y."/>
            <person name="Haramoto Y."/>
            <person name="Yamamoto T.S."/>
            <person name="Takagi C."/>
            <person name="Heald R."/>
            <person name="Miller K."/>
            <person name="Haudenschild C."/>
            <person name="Kitzman J."/>
            <person name="Nakayama T."/>
            <person name="Izutsu Y."/>
            <person name="Robert J."/>
            <person name="Fortriede J."/>
            <person name="Burns K."/>
            <person name="Lotay V."/>
            <person name="Karimi K."/>
            <person name="Yasuoka Y."/>
            <person name="Dichmann D.S."/>
            <person name="Flajnik M.F."/>
            <person name="Houston D.W."/>
            <person name="Shendure J."/>
            <person name="DuPasquier L."/>
            <person name="Vize P.D."/>
            <person name="Zorn A.M."/>
            <person name="Ito M."/>
            <person name="Marcotte E.M."/>
            <person name="Wallingford J.B."/>
            <person name="Ito Y."/>
            <person name="Asashima M."/>
            <person name="Ueno N."/>
            <person name="Matsuda Y."/>
            <person name="Veenstra G.J."/>
            <person name="Fujiyama A."/>
            <person name="Harland R.M."/>
            <person name="Taira M."/>
            <person name="Rokhsar D.S."/>
        </authorList>
    </citation>
    <scope>NUCLEOTIDE SEQUENCE [LARGE SCALE GENOMIC DNA]</scope>
    <source>
        <strain evidence="2">J</strain>
    </source>
</reference>
<proteinExistence type="predicted"/>